<accession>A0A1N6DYR5</accession>
<gene>
    <name evidence="1" type="ORF">SAMN05444394_1542</name>
</gene>
<protein>
    <recommendedName>
        <fullName evidence="3">Inclusion body protein</fullName>
    </recommendedName>
</protein>
<proteinExistence type="predicted"/>
<evidence type="ECO:0000313" key="2">
    <source>
        <dbReference type="Proteomes" id="UP000185221"/>
    </source>
</evidence>
<evidence type="ECO:0000313" key="1">
    <source>
        <dbReference type="EMBL" id="SIN75928.1"/>
    </source>
</evidence>
<reference evidence="2" key="1">
    <citation type="submission" date="2016-11" db="EMBL/GenBank/DDBJ databases">
        <authorList>
            <person name="Varghese N."/>
            <person name="Submissions S."/>
        </authorList>
    </citation>
    <scope>NUCLEOTIDE SEQUENCE [LARGE SCALE GENOMIC DNA]</scope>
    <source>
        <strain evidence="2">DSM 15292</strain>
    </source>
</reference>
<dbReference type="RefSeq" id="WP_143185872.1">
    <property type="nucleotide sequence ID" value="NZ_FSRC01000001.1"/>
</dbReference>
<name>A0A1N6DYR5_9BACT</name>
<dbReference type="EMBL" id="FSRC01000001">
    <property type="protein sequence ID" value="SIN75928.1"/>
    <property type="molecule type" value="Genomic_DNA"/>
</dbReference>
<organism evidence="1 2">
    <name type="scientific">Algoriphagus halophilus</name>
    <dbReference type="NCBI Taxonomy" id="226505"/>
    <lineage>
        <taxon>Bacteria</taxon>
        <taxon>Pseudomonadati</taxon>
        <taxon>Bacteroidota</taxon>
        <taxon>Cytophagia</taxon>
        <taxon>Cytophagales</taxon>
        <taxon>Cyclobacteriaceae</taxon>
        <taxon>Algoriphagus</taxon>
    </lineage>
</organism>
<dbReference type="AlphaFoldDB" id="A0A1N6DYR5"/>
<dbReference type="Proteomes" id="UP000185221">
    <property type="component" value="Unassembled WGS sequence"/>
</dbReference>
<keyword evidence="2" id="KW-1185">Reference proteome</keyword>
<sequence length="156" mass="17623">MMTSIEPNQLSQASNIITITVQVAELFTSPYPPKNNNAINDYTKMTSGGNTLGYGEPKDSFITDVIKNGALLWNIKFEDNTQRRDYSLDLVCIAEKKSSDYDFFDFDPLLPLGNIILATPTKGNIDNIYKYNIIFSITDIYGDLQTYVIDPQLRMT</sequence>
<evidence type="ECO:0008006" key="3">
    <source>
        <dbReference type="Google" id="ProtNLM"/>
    </source>
</evidence>